<proteinExistence type="predicted"/>
<keyword evidence="2" id="KW-1185">Reference proteome</keyword>
<accession>A0A445EWL3</accession>
<sequence length="154" mass="18423">MHELYEWGSMYEEKFGYIFTRFTNKYAVELDIASKEEIKYIELHITEFLFKKFAQTTNKGDDGTETNPEDNLIGIYSVEIVILRQFDLNKVREKDNETLDNQQRQHDVHAAKRGFNLNKKPWFGDELSDPVSREGSRFLIEYFWPSQYDVEEKF</sequence>
<reference evidence="1 2" key="1">
    <citation type="submission" date="2019-01" db="EMBL/GenBank/DDBJ databases">
        <title>Sequencing of cultivated peanut Arachis hypogaea provides insights into genome evolution and oil improvement.</title>
        <authorList>
            <person name="Chen X."/>
        </authorList>
    </citation>
    <scope>NUCLEOTIDE SEQUENCE [LARGE SCALE GENOMIC DNA]</scope>
    <source>
        <strain evidence="2">cv. Fuhuasheng</strain>
        <tissue evidence="1">Leaves</tissue>
    </source>
</reference>
<evidence type="ECO:0000313" key="1">
    <source>
        <dbReference type="EMBL" id="RYR79819.1"/>
    </source>
</evidence>
<comment type="caution">
    <text evidence="1">The sequence shown here is derived from an EMBL/GenBank/DDBJ whole genome shotgun (WGS) entry which is preliminary data.</text>
</comment>
<dbReference type="AlphaFoldDB" id="A0A445EWL3"/>
<name>A0A445EWL3_ARAHY</name>
<dbReference type="Proteomes" id="UP000289738">
    <property type="component" value="Chromosome A01"/>
</dbReference>
<dbReference type="EMBL" id="SDMP01000001">
    <property type="protein sequence ID" value="RYR79819.1"/>
    <property type="molecule type" value="Genomic_DNA"/>
</dbReference>
<evidence type="ECO:0000313" key="2">
    <source>
        <dbReference type="Proteomes" id="UP000289738"/>
    </source>
</evidence>
<organism evidence="1 2">
    <name type="scientific">Arachis hypogaea</name>
    <name type="common">Peanut</name>
    <dbReference type="NCBI Taxonomy" id="3818"/>
    <lineage>
        <taxon>Eukaryota</taxon>
        <taxon>Viridiplantae</taxon>
        <taxon>Streptophyta</taxon>
        <taxon>Embryophyta</taxon>
        <taxon>Tracheophyta</taxon>
        <taxon>Spermatophyta</taxon>
        <taxon>Magnoliopsida</taxon>
        <taxon>eudicotyledons</taxon>
        <taxon>Gunneridae</taxon>
        <taxon>Pentapetalae</taxon>
        <taxon>rosids</taxon>
        <taxon>fabids</taxon>
        <taxon>Fabales</taxon>
        <taxon>Fabaceae</taxon>
        <taxon>Papilionoideae</taxon>
        <taxon>50 kb inversion clade</taxon>
        <taxon>dalbergioids sensu lato</taxon>
        <taxon>Dalbergieae</taxon>
        <taxon>Pterocarpus clade</taxon>
        <taxon>Arachis</taxon>
    </lineage>
</organism>
<protein>
    <submittedName>
        <fullName evidence="1">Uncharacterized protein</fullName>
    </submittedName>
</protein>
<gene>
    <name evidence="1" type="ORF">Ahy_A01g004623</name>
</gene>